<dbReference type="InterPro" id="IPR049629">
    <property type="entry name" value="DPY30_SDC1_DD"/>
</dbReference>
<dbReference type="EMBL" id="HBUF01338260">
    <property type="protein sequence ID" value="CAG6698464.1"/>
    <property type="molecule type" value="Transcribed_RNA"/>
</dbReference>
<evidence type="ECO:0000313" key="5">
    <source>
        <dbReference type="EMBL" id="CAG6625806.1"/>
    </source>
</evidence>
<evidence type="ECO:0000256" key="4">
    <source>
        <dbReference type="SAM" id="MobiDB-lite"/>
    </source>
</evidence>
<sequence length="105" mass="11336">MPSEDNNSKDTGAAEVLKVLKSSENKEGGDGPNLKKPRLDLHALPTRQYLDQTVVPILLAALTQLTKERPPDPITFVASYLMKNKSQYETSNTSSSGSSQSQGSS</sequence>
<dbReference type="EMBL" id="HBUF01338259">
    <property type="protein sequence ID" value="CAG6698463.1"/>
    <property type="molecule type" value="Transcribed_RNA"/>
</dbReference>
<dbReference type="GO" id="GO:0005634">
    <property type="term" value="C:nucleus"/>
    <property type="evidence" value="ECO:0007669"/>
    <property type="project" value="UniProtKB-SubCell"/>
</dbReference>
<comment type="similarity">
    <text evidence="2">Belongs to the dpy-30 family.</text>
</comment>
<dbReference type="CDD" id="cd22965">
    <property type="entry name" value="DD_DPY30_SDC1"/>
    <property type="match status" value="1"/>
</dbReference>
<dbReference type="FunFam" id="1.20.890.10:FF:000003">
    <property type="entry name" value="protein dpy-30 homolog"/>
    <property type="match status" value="1"/>
</dbReference>
<accession>A0A8D8Q5Z5</accession>
<dbReference type="EMBL" id="HBUF01368309">
    <property type="protein sequence ID" value="CAG6724798.1"/>
    <property type="molecule type" value="Transcribed_RNA"/>
</dbReference>
<dbReference type="EMBL" id="HBUF01535953">
    <property type="protein sequence ID" value="CAG6753328.1"/>
    <property type="molecule type" value="Transcribed_RNA"/>
</dbReference>
<name>A0A8D8Q5Z5_9HEMI</name>
<proteinExistence type="inferred from homology"/>
<keyword evidence="3" id="KW-0539">Nucleus</keyword>
<comment type="subcellular location">
    <subcellularLocation>
        <location evidence="1">Nucleus</location>
    </subcellularLocation>
</comment>
<protein>
    <submittedName>
        <fullName evidence="5">Protein dpy-30 homolog</fullName>
    </submittedName>
</protein>
<evidence type="ECO:0000256" key="3">
    <source>
        <dbReference type="ARBA" id="ARBA00023242"/>
    </source>
</evidence>
<dbReference type="Pfam" id="PF05186">
    <property type="entry name" value="Dpy-30"/>
    <property type="match status" value="1"/>
</dbReference>
<dbReference type="EMBL" id="HBUF01060920">
    <property type="protein sequence ID" value="CAG6625804.1"/>
    <property type="molecule type" value="Transcribed_RNA"/>
</dbReference>
<dbReference type="InterPro" id="IPR007858">
    <property type="entry name" value="Dpy-30_motif"/>
</dbReference>
<feature type="region of interest" description="Disordered" evidence="4">
    <location>
        <begin position="1"/>
        <end position="39"/>
    </location>
</feature>
<dbReference type="Gene3D" id="1.20.890.10">
    <property type="entry name" value="cAMP-dependent protein kinase regulatory subunit, dimerization-anchoring domain"/>
    <property type="match status" value="1"/>
</dbReference>
<organism evidence="5">
    <name type="scientific">Cacopsylla melanoneura</name>
    <dbReference type="NCBI Taxonomy" id="428564"/>
    <lineage>
        <taxon>Eukaryota</taxon>
        <taxon>Metazoa</taxon>
        <taxon>Ecdysozoa</taxon>
        <taxon>Arthropoda</taxon>
        <taxon>Hexapoda</taxon>
        <taxon>Insecta</taxon>
        <taxon>Pterygota</taxon>
        <taxon>Neoptera</taxon>
        <taxon>Paraneoptera</taxon>
        <taxon>Hemiptera</taxon>
        <taxon>Sternorrhyncha</taxon>
        <taxon>Psylloidea</taxon>
        <taxon>Psyllidae</taxon>
        <taxon>Psyllinae</taxon>
        <taxon>Cacopsylla</taxon>
    </lineage>
</organism>
<dbReference type="EMBL" id="HBUF01060921">
    <property type="protein sequence ID" value="CAG6625806.1"/>
    <property type="molecule type" value="Transcribed_RNA"/>
</dbReference>
<dbReference type="EMBL" id="HBUF01368311">
    <property type="protein sequence ID" value="CAG6724800.1"/>
    <property type="molecule type" value="Transcribed_RNA"/>
</dbReference>
<reference evidence="5" key="1">
    <citation type="submission" date="2021-05" db="EMBL/GenBank/DDBJ databases">
        <authorList>
            <person name="Alioto T."/>
            <person name="Alioto T."/>
            <person name="Gomez Garrido J."/>
        </authorList>
    </citation>
    <scope>NUCLEOTIDE SEQUENCE</scope>
</reference>
<dbReference type="EMBL" id="HBUF01338261">
    <property type="protein sequence ID" value="CAG6698465.1"/>
    <property type="molecule type" value="Transcribed_RNA"/>
</dbReference>
<feature type="compositionally biased region" description="Low complexity" evidence="4">
    <location>
        <begin position="94"/>
        <end position="105"/>
    </location>
</feature>
<feature type="region of interest" description="Disordered" evidence="4">
    <location>
        <begin position="86"/>
        <end position="105"/>
    </location>
</feature>
<evidence type="ECO:0000256" key="2">
    <source>
        <dbReference type="ARBA" id="ARBA00010849"/>
    </source>
</evidence>
<dbReference type="EMBL" id="HBUF01535954">
    <property type="protein sequence ID" value="CAG6753329.1"/>
    <property type="molecule type" value="Transcribed_RNA"/>
</dbReference>
<dbReference type="AlphaFoldDB" id="A0A8D8Q5Z5"/>
<dbReference type="EMBL" id="HBUF01368310">
    <property type="protein sequence ID" value="CAG6724799.1"/>
    <property type="molecule type" value="Transcribed_RNA"/>
</dbReference>
<dbReference type="EMBL" id="HBUF01535952">
    <property type="protein sequence ID" value="CAG6753327.1"/>
    <property type="molecule type" value="Transcribed_RNA"/>
</dbReference>
<evidence type="ECO:0000256" key="1">
    <source>
        <dbReference type="ARBA" id="ARBA00004123"/>
    </source>
</evidence>